<sequence length="195" mass="20747">MGNREDLLAGARKAIVERGVAKTTARDIAAAAGVSLAAIGYHFGSKEQLITEALADALGNAIGDSMEAMIRDASGVALATGFARLWNAMPRVFEENRDSMVASMENLVRVARSAESRNFYAESLPTIYREMGETLREAHPQLTQQQAESIAQLYFVLAQGLGVLWVVAPDGDLPNGDRLAEALTAIAGTPSDPAD</sequence>
<evidence type="ECO:0000256" key="1">
    <source>
        <dbReference type="ARBA" id="ARBA00023125"/>
    </source>
</evidence>
<proteinExistence type="predicted"/>
<dbReference type="RefSeq" id="WP_218477934.1">
    <property type="nucleotide sequence ID" value="NZ_BAABJN010000008.1"/>
</dbReference>
<keyword evidence="1 2" id="KW-0238">DNA-binding</keyword>
<dbReference type="PANTHER" id="PTHR30055:SF219">
    <property type="entry name" value="TRANSCRIPTIONAL REGULATORY PROTEIN"/>
    <property type="match status" value="1"/>
</dbReference>
<evidence type="ECO:0000259" key="3">
    <source>
        <dbReference type="PROSITE" id="PS50977"/>
    </source>
</evidence>
<name>A0ABX8S5G9_NOCIO</name>
<gene>
    <name evidence="4" type="ORF">KV110_20175</name>
</gene>
<dbReference type="PANTHER" id="PTHR30055">
    <property type="entry name" value="HTH-TYPE TRANSCRIPTIONAL REGULATOR RUTR"/>
    <property type="match status" value="1"/>
</dbReference>
<evidence type="ECO:0000313" key="4">
    <source>
        <dbReference type="EMBL" id="QXN95146.1"/>
    </source>
</evidence>
<dbReference type="InterPro" id="IPR001647">
    <property type="entry name" value="HTH_TetR"/>
</dbReference>
<feature type="domain" description="HTH tetR-type" evidence="3">
    <location>
        <begin position="1"/>
        <end position="61"/>
    </location>
</feature>
<dbReference type="EMBL" id="CP078145">
    <property type="protein sequence ID" value="QXN95146.1"/>
    <property type="molecule type" value="Genomic_DNA"/>
</dbReference>
<accession>A0ABX8S5G9</accession>
<feature type="DNA-binding region" description="H-T-H motif" evidence="2">
    <location>
        <begin position="24"/>
        <end position="43"/>
    </location>
</feature>
<dbReference type="Proteomes" id="UP000694257">
    <property type="component" value="Chromosome"/>
</dbReference>
<protein>
    <submittedName>
        <fullName evidence="4">TetR/AcrR family transcriptional regulator</fullName>
    </submittedName>
</protein>
<keyword evidence="5" id="KW-1185">Reference proteome</keyword>
<dbReference type="InterPro" id="IPR050109">
    <property type="entry name" value="HTH-type_TetR-like_transc_reg"/>
</dbReference>
<dbReference type="Pfam" id="PF00440">
    <property type="entry name" value="TetR_N"/>
    <property type="match status" value="1"/>
</dbReference>
<evidence type="ECO:0000256" key="2">
    <source>
        <dbReference type="PROSITE-ProRule" id="PRU00335"/>
    </source>
</evidence>
<organism evidence="4 5">
    <name type="scientific">Nocardia iowensis</name>
    <dbReference type="NCBI Taxonomy" id="204891"/>
    <lineage>
        <taxon>Bacteria</taxon>
        <taxon>Bacillati</taxon>
        <taxon>Actinomycetota</taxon>
        <taxon>Actinomycetes</taxon>
        <taxon>Mycobacteriales</taxon>
        <taxon>Nocardiaceae</taxon>
        <taxon>Nocardia</taxon>
    </lineage>
</organism>
<evidence type="ECO:0000313" key="5">
    <source>
        <dbReference type="Proteomes" id="UP000694257"/>
    </source>
</evidence>
<reference evidence="4 5" key="1">
    <citation type="submission" date="2021-07" db="EMBL/GenBank/DDBJ databases">
        <title>Whole Genome Sequence of Nocardia Iowensis.</title>
        <authorList>
            <person name="Lamm A."/>
            <person name="Collins-Fairclough A.M."/>
            <person name="Bunk B."/>
            <person name="Sproer C."/>
        </authorList>
    </citation>
    <scope>NUCLEOTIDE SEQUENCE [LARGE SCALE GENOMIC DNA]</scope>
    <source>
        <strain evidence="4 5">NRRL 5646</strain>
    </source>
</reference>
<dbReference type="PROSITE" id="PS50977">
    <property type="entry name" value="HTH_TETR_2"/>
    <property type="match status" value="1"/>
</dbReference>